<feature type="domain" description="ABC transmembrane type-1" evidence="8">
    <location>
        <begin position="72"/>
        <end position="283"/>
    </location>
</feature>
<dbReference type="Gene3D" id="1.10.3720.10">
    <property type="entry name" value="MetI-like"/>
    <property type="match status" value="1"/>
</dbReference>
<feature type="transmembrane region" description="Helical" evidence="7">
    <location>
        <begin position="205"/>
        <end position="228"/>
    </location>
</feature>
<reference evidence="13 16" key="1">
    <citation type="submission" date="2016-07" db="EMBL/GenBank/DDBJ databases">
        <title>Characterization of isolates of Eisenbergiella tayi derived from blood cultures, using whole genome sequencing.</title>
        <authorList>
            <person name="Burdz T."/>
            <person name="Wiebe D."/>
            <person name="Huynh C."/>
            <person name="Bernard K."/>
        </authorList>
    </citation>
    <scope>NUCLEOTIDE SEQUENCE [LARGE SCALE GENOMIC DNA]</scope>
    <source>
        <strain evidence="9 13">NML 110608</strain>
        <strain evidence="10 16">NML 120489</strain>
    </source>
</reference>
<proteinExistence type="inferred from homology"/>
<dbReference type="EMBL" id="MCGI01000001">
    <property type="protein sequence ID" value="ODM12921.1"/>
    <property type="molecule type" value="Genomic_DNA"/>
</dbReference>
<feature type="transmembrane region" description="Helical" evidence="7">
    <location>
        <begin position="76"/>
        <end position="97"/>
    </location>
</feature>
<reference evidence="12 15" key="2">
    <citation type="submission" date="2016-08" db="EMBL/GenBank/DDBJ databases">
        <title>Characterization of Isolates of Eisenbergiella tayi Derived from Blood Cultures, Using Whole Genome Sequencing.</title>
        <authorList>
            <person name="Bernier A.-M."/>
            <person name="Burdz T."/>
            <person name="Wiebe D."/>
            <person name="Bernard K."/>
        </authorList>
    </citation>
    <scope>NUCLEOTIDE SEQUENCE [LARGE SCALE GENOMIC DNA]</scope>
    <source>
        <strain evidence="12 15">NML120146</strain>
    </source>
</reference>
<dbReference type="Pfam" id="PF00528">
    <property type="entry name" value="BPD_transp_1"/>
    <property type="match status" value="1"/>
</dbReference>
<dbReference type="GO" id="GO:0055085">
    <property type="term" value="P:transmembrane transport"/>
    <property type="evidence" value="ECO:0007669"/>
    <property type="project" value="InterPro"/>
</dbReference>
<dbReference type="EMBL" id="MEHA01000009">
    <property type="protein sequence ID" value="ODR51375.1"/>
    <property type="molecule type" value="Genomic_DNA"/>
</dbReference>
<dbReference type="PATRIC" id="fig|1432052.3.peg.695"/>
<dbReference type="CDD" id="cd06261">
    <property type="entry name" value="TM_PBP2"/>
    <property type="match status" value="1"/>
</dbReference>
<dbReference type="InterPro" id="IPR051393">
    <property type="entry name" value="ABC_transporter_permease"/>
</dbReference>
<gene>
    <name evidence="10" type="primary">lacF_5</name>
    <name evidence="9" type="synonym">lacF_16</name>
    <name evidence="10" type="ORF">BEH84_00636</name>
    <name evidence="11" type="ORF">BEI59_14095</name>
    <name evidence="9" type="ORF">BEI61_01934</name>
    <name evidence="12" type="ORF">BEI63_16320</name>
</gene>
<feature type="transmembrane region" description="Helical" evidence="7">
    <location>
        <begin position="157"/>
        <end position="184"/>
    </location>
</feature>
<dbReference type="OrthoDB" id="9786413at2"/>
<evidence type="ECO:0000313" key="16">
    <source>
        <dbReference type="Proteomes" id="UP000095003"/>
    </source>
</evidence>
<evidence type="ECO:0000256" key="5">
    <source>
        <dbReference type="ARBA" id="ARBA00022989"/>
    </source>
</evidence>
<evidence type="ECO:0000313" key="15">
    <source>
        <dbReference type="Proteomes" id="UP000094869"/>
    </source>
</evidence>
<evidence type="ECO:0000256" key="3">
    <source>
        <dbReference type="ARBA" id="ARBA00022475"/>
    </source>
</evidence>
<evidence type="ECO:0000259" key="8">
    <source>
        <dbReference type="PROSITE" id="PS50928"/>
    </source>
</evidence>
<dbReference type="GeneID" id="93299151"/>
<evidence type="ECO:0000256" key="6">
    <source>
        <dbReference type="ARBA" id="ARBA00023136"/>
    </source>
</evidence>
<feature type="transmembrane region" description="Helical" evidence="7">
    <location>
        <begin position="269"/>
        <end position="286"/>
    </location>
</feature>
<feature type="transmembrane region" description="Helical" evidence="7">
    <location>
        <begin position="109"/>
        <end position="129"/>
    </location>
</feature>
<dbReference type="EMBL" id="MEHD01000025">
    <property type="protein sequence ID" value="ODR54515.1"/>
    <property type="molecule type" value="Genomic_DNA"/>
</dbReference>
<keyword evidence="5 7" id="KW-1133">Transmembrane helix</keyword>
<comment type="caution">
    <text evidence="10">The sequence shown here is derived from an EMBL/GenBank/DDBJ whole genome shotgun (WGS) entry which is preliminary data.</text>
</comment>
<evidence type="ECO:0000256" key="7">
    <source>
        <dbReference type="RuleBase" id="RU363032"/>
    </source>
</evidence>
<dbReference type="Proteomes" id="UP000094067">
    <property type="component" value="Unassembled WGS sequence"/>
</dbReference>
<evidence type="ECO:0000313" key="9">
    <source>
        <dbReference type="EMBL" id="ODM06045.1"/>
    </source>
</evidence>
<feature type="transmembrane region" description="Helical" evidence="7">
    <location>
        <begin position="12"/>
        <end position="39"/>
    </location>
</feature>
<dbReference type="Proteomes" id="UP000094271">
    <property type="component" value="Unassembled WGS sequence"/>
</dbReference>
<dbReference type="AlphaFoldDB" id="A0A1E3AWN0"/>
<dbReference type="RefSeq" id="WP_009254406.1">
    <property type="nucleotide sequence ID" value="NZ_BAABXS010000003.1"/>
</dbReference>
<keyword evidence="6 7" id="KW-0472">Membrane</keyword>
<protein>
    <submittedName>
        <fullName evidence="11">ABC transporter permease</fullName>
    </submittedName>
    <submittedName>
        <fullName evidence="10">Lactose transport system permease protein LacF</fullName>
    </submittedName>
</protein>
<evidence type="ECO:0000256" key="1">
    <source>
        <dbReference type="ARBA" id="ARBA00004651"/>
    </source>
</evidence>
<keyword evidence="2 7" id="KW-0813">Transport</keyword>
<dbReference type="PANTHER" id="PTHR30193">
    <property type="entry name" value="ABC TRANSPORTER PERMEASE PROTEIN"/>
    <property type="match status" value="1"/>
</dbReference>
<evidence type="ECO:0000313" key="12">
    <source>
        <dbReference type="EMBL" id="ODR54515.1"/>
    </source>
</evidence>
<dbReference type="PANTHER" id="PTHR30193:SF41">
    <property type="entry name" value="DIACETYLCHITOBIOSE UPTAKE SYSTEM PERMEASE PROTEIN NGCF"/>
    <property type="match status" value="1"/>
</dbReference>
<dbReference type="GO" id="GO:0005886">
    <property type="term" value="C:plasma membrane"/>
    <property type="evidence" value="ECO:0007669"/>
    <property type="project" value="UniProtKB-SubCell"/>
</dbReference>
<feature type="transmembrane region" description="Helical" evidence="7">
    <location>
        <begin position="240"/>
        <end position="257"/>
    </location>
</feature>
<comment type="subcellular location">
    <subcellularLocation>
        <location evidence="1 7">Cell membrane</location>
        <topology evidence="1 7">Multi-pass membrane protein</topology>
    </subcellularLocation>
</comment>
<dbReference type="EMBL" id="MCGH01000002">
    <property type="protein sequence ID" value="ODM06045.1"/>
    <property type="molecule type" value="Genomic_DNA"/>
</dbReference>
<evidence type="ECO:0000256" key="4">
    <source>
        <dbReference type="ARBA" id="ARBA00022692"/>
    </source>
</evidence>
<comment type="similarity">
    <text evidence="7">Belongs to the binding-protein-dependent transport system permease family.</text>
</comment>
<keyword evidence="15" id="KW-1185">Reference proteome</keyword>
<name>A0A1E3AWN0_9FIRM</name>
<accession>A0A1E3AWN0</accession>
<evidence type="ECO:0000313" key="11">
    <source>
        <dbReference type="EMBL" id="ODR51375.1"/>
    </source>
</evidence>
<evidence type="ECO:0000313" key="10">
    <source>
        <dbReference type="EMBL" id="ODM12921.1"/>
    </source>
</evidence>
<evidence type="ECO:0000313" key="14">
    <source>
        <dbReference type="Proteomes" id="UP000094271"/>
    </source>
</evidence>
<dbReference type="Proteomes" id="UP000094869">
    <property type="component" value="Unassembled WGS sequence"/>
</dbReference>
<reference evidence="11 14" key="3">
    <citation type="submission" date="2016-08" db="EMBL/GenBank/DDBJ databases">
        <authorList>
            <person name="Seilhamer J.J."/>
        </authorList>
    </citation>
    <scope>NUCLEOTIDE SEQUENCE [LARGE SCALE GENOMIC DNA]</scope>
    <source>
        <strain evidence="11 14">NML150140-1</strain>
    </source>
</reference>
<evidence type="ECO:0000313" key="13">
    <source>
        <dbReference type="Proteomes" id="UP000094067"/>
    </source>
</evidence>
<sequence>MQNQNKFHYKAMMFLSFAGPAVILFSAVVIVPFIFGLYLTFTGWDGISSSIPFVGFENYLSLFKDTSFWISLGRTILYAVIAVILANVVAFALAYLVTSKIKGSNFFRAAFFTPNLIGGIVLGYIWQFVFKQAILVIGKATGISLFSTSWLSDPFKAFWALIIVTVWQLSGYLMLIYIAGLMGVSDDLKEAAKIDGCDEKKTTRYITLPMMAGTFTICFFLAITRAFVTYDVNISLTEGGPFGSTTLAAMYVYNMAFSSKKYGLGQAEALILFLVIAVIAVTQAFIGKSKEVEA</sequence>
<organism evidence="10 16">
    <name type="scientific">Eisenbergiella tayi</name>
    <dbReference type="NCBI Taxonomy" id="1432052"/>
    <lineage>
        <taxon>Bacteria</taxon>
        <taxon>Bacillati</taxon>
        <taxon>Bacillota</taxon>
        <taxon>Clostridia</taxon>
        <taxon>Lachnospirales</taxon>
        <taxon>Lachnospiraceae</taxon>
        <taxon>Eisenbergiella</taxon>
    </lineage>
</organism>
<dbReference type="Proteomes" id="UP000095003">
    <property type="component" value="Unassembled WGS sequence"/>
</dbReference>
<keyword evidence="3" id="KW-1003">Cell membrane</keyword>
<dbReference type="PROSITE" id="PS50928">
    <property type="entry name" value="ABC_TM1"/>
    <property type="match status" value="1"/>
</dbReference>
<evidence type="ECO:0000256" key="2">
    <source>
        <dbReference type="ARBA" id="ARBA00022448"/>
    </source>
</evidence>
<dbReference type="SUPFAM" id="SSF161098">
    <property type="entry name" value="MetI-like"/>
    <property type="match status" value="1"/>
</dbReference>
<keyword evidence="4 7" id="KW-0812">Transmembrane</keyword>
<dbReference type="InterPro" id="IPR035906">
    <property type="entry name" value="MetI-like_sf"/>
</dbReference>
<dbReference type="InterPro" id="IPR000515">
    <property type="entry name" value="MetI-like"/>
</dbReference>